<name>A0A811K9I2_9BILA</name>
<keyword evidence="7" id="KW-1185">Reference proteome</keyword>
<dbReference type="PROSITE" id="PS50292">
    <property type="entry name" value="PEROXIDASE_3"/>
    <property type="match status" value="1"/>
</dbReference>
<keyword evidence="2" id="KW-0479">Metal-binding</keyword>
<dbReference type="Pfam" id="PF01549">
    <property type="entry name" value="ShK"/>
    <property type="match status" value="1"/>
</dbReference>
<dbReference type="PANTHER" id="PTHR11475">
    <property type="entry name" value="OXIDASE/PEROXIDASE"/>
    <property type="match status" value="1"/>
</dbReference>
<evidence type="ECO:0000256" key="3">
    <source>
        <dbReference type="PROSITE-ProRule" id="PRU01005"/>
    </source>
</evidence>
<keyword evidence="4" id="KW-0732">Signal</keyword>
<dbReference type="Proteomes" id="UP000783686">
    <property type="component" value="Unassembled WGS sequence"/>
</dbReference>
<feature type="binding site" description="axial binding residue" evidence="2">
    <location>
        <position position="429"/>
    </location>
    <ligand>
        <name>heme b</name>
        <dbReference type="ChEBI" id="CHEBI:60344"/>
    </ligand>
    <ligandPart>
        <name>Fe</name>
        <dbReference type="ChEBI" id="CHEBI:18248"/>
    </ligandPart>
</feature>
<dbReference type="PROSITE" id="PS51670">
    <property type="entry name" value="SHKT"/>
    <property type="match status" value="1"/>
</dbReference>
<feature type="domain" description="ShKT" evidence="5">
    <location>
        <begin position="27"/>
        <end position="61"/>
    </location>
</feature>
<evidence type="ECO:0000256" key="4">
    <source>
        <dbReference type="SAM" id="SignalP"/>
    </source>
</evidence>
<dbReference type="EMBL" id="CAJFCW020000002">
    <property type="protein sequence ID" value="CAG9095894.1"/>
    <property type="molecule type" value="Genomic_DNA"/>
</dbReference>
<dbReference type="EMBL" id="CAJFDH010000002">
    <property type="protein sequence ID" value="CAD5212409.1"/>
    <property type="molecule type" value="Genomic_DNA"/>
</dbReference>
<keyword evidence="3" id="KW-1015">Disulfide bond</keyword>
<dbReference type="GO" id="GO:0004601">
    <property type="term" value="F:peroxidase activity"/>
    <property type="evidence" value="ECO:0007669"/>
    <property type="project" value="UniProtKB-KW"/>
</dbReference>
<dbReference type="Pfam" id="PF03098">
    <property type="entry name" value="An_peroxidase"/>
    <property type="match status" value="1"/>
</dbReference>
<dbReference type="Gene3D" id="1.10.640.10">
    <property type="entry name" value="Haem peroxidase domain superfamily, animal type"/>
    <property type="match status" value="1"/>
</dbReference>
<dbReference type="AlphaFoldDB" id="A0A811K9I2"/>
<dbReference type="PRINTS" id="PR00457">
    <property type="entry name" value="ANPEROXIDASE"/>
</dbReference>
<dbReference type="InterPro" id="IPR019791">
    <property type="entry name" value="Haem_peroxidase_animal"/>
</dbReference>
<comment type="caution">
    <text evidence="3">Lacks conserved residue(s) required for the propagation of feature annotation.</text>
</comment>
<keyword evidence="2" id="KW-0349">Heme</keyword>
<evidence type="ECO:0000313" key="6">
    <source>
        <dbReference type="EMBL" id="CAD5212409.1"/>
    </source>
</evidence>
<evidence type="ECO:0000313" key="7">
    <source>
        <dbReference type="Proteomes" id="UP000614601"/>
    </source>
</evidence>
<keyword evidence="1" id="KW-0575">Peroxidase</keyword>
<comment type="caution">
    <text evidence="6">The sequence shown here is derived from an EMBL/GenBank/DDBJ whole genome shotgun (WGS) entry which is preliminary data.</text>
</comment>
<dbReference type="SMART" id="SM00254">
    <property type="entry name" value="ShKT"/>
    <property type="match status" value="1"/>
</dbReference>
<dbReference type="InterPro" id="IPR003582">
    <property type="entry name" value="ShKT_dom"/>
</dbReference>
<accession>A0A811K9I2</accession>
<proteinExistence type="predicted"/>
<organism evidence="6 7">
    <name type="scientific">Bursaphelenchus okinawaensis</name>
    <dbReference type="NCBI Taxonomy" id="465554"/>
    <lineage>
        <taxon>Eukaryota</taxon>
        <taxon>Metazoa</taxon>
        <taxon>Ecdysozoa</taxon>
        <taxon>Nematoda</taxon>
        <taxon>Chromadorea</taxon>
        <taxon>Rhabditida</taxon>
        <taxon>Tylenchina</taxon>
        <taxon>Tylenchomorpha</taxon>
        <taxon>Aphelenchoidea</taxon>
        <taxon>Aphelenchoididae</taxon>
        <taxon>Bursaphelenchus</taxon>
    </lineage>
</organism>
<evidence type="ECO:0000256" key="1">
    <source>
        <dbReference type="ARBA" id="ARBA00022559"/>
    </source>
</evidence>
<feature type="signal peptide" evidence="4">
    <location>
        <begin position="1"/>
        <end position="23"/>
    </location>
</feature>
<keyword evidence="2" id="KW-0408">Iron</keyword>
<dbReference type="PANTHER" id="PTHR11475:SF22">
    <property type="entry name" value="PEROXIDASE SKPO-1"/>
    <property type="match status" value="1"/>
</dbReference>
<protein>
    <recommendedName>
        <fullName evidence="5">ShKT domain-containing protein</fullName>
    </recommendedName>
</protein>
<dbReference type="OrthoDB" id="823504at2759"/>
<dbReference type="Proteomes" id="UP000614601">
    <property type="component" value="Unassembled WGS sequence"/>
</dbReference>
<dbReference type="InterPro" id="IPR010255">
    <property type="entry name" value="Haem_peroxidase_sf"/>
</dbReference>
<gene>
    <name evidence="6" type="ORF">BOKJ2_LOCUS4210</name>
</gene>
<dbReference type="SUPFAM" id="SSF48113">
    <property type="entry name" value="Heme-dependent peroxidases"/>
    <property type="match status" value="1"/>
</dbReference>
<dbReference type="GO" id="GO:0020037">
    <property type="term" value="F:heme binding"/>
    <property type="evidence" value="ECO:0007669"/>
    <property type="project" value="InterPro"/>
</dbReference>
<dbReference type="GO" id="GO:0005615">
    <property type="term" value="C:extracellular space"/>
    <property type="evidence" value="ECO:0007669"/>
    <property type="project" value="TreeGrafter"/>
</dbReference>
<keyword evidence="1" id="KW-0560">Oxidoreductase</keyword>
<reference evidence="6" key="1">
    <citation type="submission" date="2020-09" db="EMBL/GenBank/DDBJ databases">
        <authorList>
            <person name="Kikuchi T."/>
        </authorList>
    </citation>
    <scope>NUCLEOTIDE SEQUENCE</scope>
    <source>
        <strain evidence="6">SH1</strain>
    </source>
</reference>
<evidence type="ECO:0000256" key="2">
    <source>
        <dbReference type="PIRSR" id="PIRSR619791-2"/>
    </source>
</evidence>
<sequence length="657" mass="72564">MGICFYDYFSFIVVSLLLSTVTSQTPCADQHVHCRFWSSQGECAKNAVWMVPNCPKSCNSCNQVTTTTQKPVVSVVTPSATSTVKTTSQPATNNQKPADKQCPVVQVKEVQTRFVPSDSQFRSQSQRSGCAIPNQLNICSRNVCYNKVFRTFDGSCNHEKDVMKGAAFTPFLRLLNPDFADGASQMLSAGLPNPRAVTHRLLTSTVSLQSTKSAFVTVFAQFVMHDITKNTLINVCNCGVRNAECANIQPDNGDRRRQCIPFTRSSPMCNTGVQGRPRVPVNSNTAYVDGSAVYGSDPTTADSIRVGAFLKSQVANRDIVPPQSGANFDTGDDRASLFVGLVSIHSIFLRMHNRLAQQLSQLNPRWNSDRIYQEVRKIQGGIVQAITYNELLPALLGGKVSLLGNYNGFNDSSDPGIAAEFAGGAGRLHGLVQETYPLVNSNFQQVGTYTTVSQTGNFQALISNGIGMLLRGYVTSPTRKPGRVSTTMTEFLFSSQADMASINIMRGRDYGLRPYNDYRVMCGLPKLTSYDQWTEITDPKVRDRVKQLYPDINKLELYVGGTLEEPVEGSLIGPTFSCIWADQFRRIRDGDRFFYKNPGVFTEAQQQSIDKVLLARIICETTDITSIPRNVFKVDRNGQTAVSCSQIPSLDLKLWKE</sequence>
<evidence type="ECO:0000259" key="5">
    <source>
        <dbReference type="PROSITE" id="PS51670"/>
    </source>
</evidence>
<dbReference type="GO" id="GO:0006979">
    <property type="term" value="P:response to oxidative stress"/>
    <property type="evidence" value="ECO:0007669"/>
    <property type="project" value="InterPro"/>
</dbReference>
<dbReference type="InterPro" id="IPR037120">
    <property type="entry name" value="Haem_peroxidase_sf_animal"/>
</dbReference>
<dbReference type="GO" id="GO:0046872">
    <property type="term" value="F:metal ion binding"/>
    <property type="evidence" value="ECO:0007669"/>
    <property type="project" value="UniProtKB-KW"/>
</dbReference>
<feature type="chain" id="PRO_5035594701" description="ShKT domain-containing protein" evidence="4">
    <location>
        <begin position="24"/>
        <end position="657"/>
    </location>
</feature>
<feature type="disulfide bond" evidence="3">
    <location>
        <begin position="27"/>
        <end position="61"/>
    </location>
</feature>